<accession>G4Z773</accession>
<protein>
    <recommendedName>
        <fullName evidence="4">RxLR effector protein</fullName>
    </recommendedName>
</protein>
<reference evidence="2 3" key="1">
    <citation type="journal article" date="2006" name="Science">
        <title>Phytophthora genome sequences uncover evolutionary origins and mechanisms of pathogenesis.</title>
        <authorList>
            <person name="Tyler B.M."/>
            <person name="Tripathy S."/>
            <person name="Zhang X."/>
            <person name="Dehal P."/>
            <person name="Jiang R.H."/>
            <person name="Aerts A."/>
            <person name="Arredondo F.D."/>
            <person name="Baxter L."/>
            <person name="Bensasson D."/>
            <person name="Beynon J.L."/>
            <person name="Chapman J."/>
            <person name="Damasceno C.M."/>
            <person name="Dorrance A.E."/>
            <person name="Dou D."/>
            <person name="Dickerman A.W."/>
            <person name="Dubchak I.L."/>
            <person name="Garbelotto M."/>
            <person name="Gijzen M."/>
            <person name="Gordon S.G."/>
            <person name="Govers F."/>
            <person name="Grunwald N.J."/>
            <person name="Huang W."/>
            <person name="Ivors K.L."/>
            <person name="Jones R.W."/>
            <person name="Kamoun S."/>
            <person name="Krampis K."/>
            <person name="Lamour K.H."/>
            <person name="Lee M.K."/>
            <person name="McDonald W.H."/>
            <person name="Medina M."/>
            <person name="Meijer H.J."/>
            <person name="Nordberg E.K."/>
            <person name="Maclean D.J."/>
            <person name="Ospina-Giraldo M.D."/>
            <person name="Morris P.F."/>
            <person name="Phuntumart V."/>
            <person name="Putnam N.H."/>
            <person name="Rash S."/>
            <person name="Rose J.K."/>
            <person name="Sakihama Y."/>
            <person name="Salamov A.A."/>
            <person name="Savidor A."/>
            <person name="Scheuring C.F."/>
            <person name="Smith B.M."/>
            <person name="Sobral B.W."/>
            <person name="Terry A."/>
            <person name="Torto-Alalibo T.A."/>
            <person name="Win J."/>
            <person name="Xu Z."/>
            <person name="Zhang H."/>
            <person name="Grigoriev I.V."/>
            <person name="Rokhsar D.S."/>
            <person name="Boore J.L."/>
        </authorList>
    </citation>
    <scope>NUCLEOTIDE SEQUENCE [LARGE SCALE GENOMIC DNA]</scope>
    <source>
        <strain evidence="2 3">P6497</strain>
    </source>
</reference>
<evidence type="ECO:0008006" key="4">
    <source>
        <dbReference type="Google" id="ProtNLM"/>
    </source>
</evidence>
<gene>
    <name evidence="2" type="ORF">PHYSODRAFT_299735</name>
</gene>
<evidence type="ECO:0000313" key="3">
    <source>
        <dbReference type="Proteomes" id="UP000002640"/>
    </source>
</evidence>
<dbReference type="KEGG" id="psoj:PHYSODRAFT_299735"/>
<evidence type="ECO:0000256" key="1">
    <source>
        <dbReference type="SAM" id="MobiDB-lite"/>
    </source>
</evidence>
<evidence type="ECO:0000313" key="2">
    <source>
        <dbReference type="EMBL" id="EGZ22457.1"/>
    </source>
</evidence>
<dbReference type="InParanoid" id="G4Z773"/>
<dbReference type="AlphaFoldDB" id="G4Z773"/>
<feature type="region of interest" description="Disordered" evidence="1">
    <location>
        <begin position="33"/>
        <end position="63"/>
    </location>
</feature>
<name>G4Z773_PHYSP</name>
<keyword evidence="3" id="KW-1185">Reference proteome</keyword>
<organism evidence="2 3">
    <name type="scientific">Phytophthora sojae (strain P6497)</name>
    <name type="common">Soybean stem and root rot agent</name>
    <name type="synonym">Phytophthora megasperma f. sp. glycines</name>
    <dbReference type="NCBI Taxonomy" id="1094619"/>
    <lineage>
        <taxon>Eukaryota</taxon>
        <taxon>Sar</taxon>
        <taxon>Stramenopiles</taxon>
        <taxon>Oomycota</taxon>
        <taxon>Peronosporomycetes</taxon>
        <taxon>Peronosporales</taxon>
        <taxon>Peronosporaceae</taxon>
        <taxon>Phytophthora</taxon>
    </lineage>
</organism>
<feature type="compositionally biased region" description="Basic and acidic residues" evidence="1">
    <location>
        <begin position="36"/>
        <end position="50"/>
    </location>
</feature>
<dbReference type="GeneID" id="20641778"/>
<proteinExistence type="predicted"/>
<sequence>MHSIFFSPQQPTKHPAFTEYAYVQPPVDCSPSARILPHEAEDYASDDKGLSRGLKTTKTDNQQDEERLNFSFVKKLPVVSQLRAAAAARKTAAQAKQAELSALFKITDPRDHITFQKFQMWRKYKYSPQQAGEMMATFKVDP</sequence>
<dbReference type="Proteomes" id="UP000002640">
    <property type="component" value="Unassembled WGS sequence"/>
</dbReference>
<dbReference type="SMR" id="G4Z773"/>
<dbReference type="RefSeq" id="XP_009525174.1">
    <property type="nucleotide sequence ID" value="XM_009526879.1"/>
</dbReference>
<dbReference type="EMBL" id="JH159153">
    <property type="protein sequence ID" value="EGZ22457.1"/>
    <property type="molecule type" value="Genomic_DNA"/>
</dbReference>